<feature type="chain" id="PRO_5016352068" evidence="1">
    <location>
        <begin position="22"/>
        <end position="175"/>
    </location>
</feature>
<protein>
    <submittedName>
        <fullName evidence="3">Cytochrome oxidase Cu insertion factor (SCO1/SenC/PrrC family)</fullName>
    </submittedName>
</protein>
<evidence type="ECO:0000313" key="4">
    <source>
        <dbReference type="Proteomes" id="UP000249547"/>
    </source>
</evidence>
<dbReference type="RefSeq" id="WP_111599718.1">
    <property type="nucleotide sequence ID" value="NZ_QLLL01000009.1"/>
</dbReference>
<dbReference type="Pfam" id="PF00578">
    <property type="entry name" value="AhpC-TSA"/>
    <property type="match status" value="1"/>
</dbReference>
<organism evidence="3 4">
    <name type="scientific">Chitinophaga skermanii</name>
    <dbReference type="NCBI Taxonomy" id="331697"/>
    <lineage>
        <taxon>Bacteria</taxon>
        <taxon>Pseudomonadati</taxon>
        <taxon>Bacteroidota</taxon>
        <taxon>Chitinophagia</taxon>
        <taxon>Chitinophagales</taxon>
        <taxon>Chitinophagaceae</taxon>
        <taxon>Chitinophaga</taxon>
    </lineage>
</organism>
<dbReference type="PROSITE" id="PS51352">
    <property type="entry name" value="THIOREDOXIN_2"/>
    <property type="match status" value="1"/>
</dbReference>
<keyword evidence="1" id="KW-0732">Signal</keyword>
<evidence type="ECO:0000313" key="3">
    <source>
        <dbReference type="EMBL" id="RAI99758.1"/>
    </source>
</evidence>
<dbReference type="Proteomes" id="UP000249547">
    <property type="component" value="Unassembled WGS sequence"/>
</dbReference>
<evidence type="ECO:0000259" key="2">
    <source>
        <dbReference type="PROSITE" id="PS51352"/>
    </source>
</evidence>
<sequence>MRRFLLMLFLAACCAPNHVFSQLVKHQTQTSPVADTVPLYRKYPTIPAFPLYTVDNKPFDKSRLKKNKPTVVFIFSVECDHCRIMTEEIQKNIAKFSNSQILMITPFKVDRMKEYYDEFKIGNYKNITMVSEPTRQIMRFYDLHYFPGVYIYDKKQSYTKGWEGGVKLETLLANL</sequence>
<dbReference type="InterPro" id="IPR000866">
    <property type="entry name" value="AhpC/TSA"/>
</dbReference>
<dbReference type="GO" id="GO:0016491">
    <property type="term" value="F:oxidoreductase activity"/>
    <property type="evidence" value="ECO:0007669"/>
    <property type="project" value="InterPro"/>
</dbReference>
<dbReference type="OrthoDB" id="662072at2"/>
<dbReference type="InterPro" id="IPR036249">
    <property type="entry name" value="Thioredoxin-like_sf"/>
</dbReference>
<dbReference type="Gene3D" id="3.40.30.10">
    <property type="entry name" value="Glutaredoxin"/>
    <property type="match status" value="1"/>
</dbReference>
<comment type="caution">
    <text evidence="3">The sequence shown here is derived from an EMBL/GenBank/DDBJ whole genome shotgun (WGS) entry which is preliminary data.</text>
</comment>
<dbReference type="GO" id="GO:0016209">
    <property type="term" value="F:antioxidant activity"/>
    <property type="evidence" value="ECO:0007669"/>
    <property type="project" value="InterPro"/>
</dbReference>
<dbReference type="SUPFAM" id="SSF52833">
    <property type="entry name" value="Thioredoxin-like"/>
    <property type="match status" value="1"/>
</dbReference>
<name>A0A327Q5N4_9BACT</name>
<dbReference type="EMBL" id="QLLL01000009">
    <property type="protein sequence ID" value="RAI99758.1"/>
    <property type="molecule type" value="Genomic_DNA"/>
</dbReference>
<feature type="signal peptide" evidence="1">
    <location>
        <begin position="1"/>
        <end position="21"/>
    </location>
</feature>
<reference evidence="3 4" key="1">
    <citation type="submission" date="2018-06" db="EMBL/GenBank/DDBJ databases">
        <title>Genomic Encyclopedia of Archaeal and Bacterial Type Strains, Phase II (KMG-II): from individual species to whole genera.</title>
        <authorList>
            <person name="Goeker M."/>
        </authorList>
    </citation>
    <scope>NUCLEOTIDE SEQUENCE [LARGE SCALE GENOMIC DNA]</scope>
    <source>
        <strain evidence="3 4">DSM 23857</strain>
    </source>
</reference>
<evidence type="ECO:0000256" key="1">
    <source>
        <dbReference type="SAM" id="SignalP"/>
    </source>
</evidence>
<accession>A0A327Q5N4</accession>
<dbReference type="InterPro" id="IPR013766">
    <property type="entry name" value="Thioredoxin_domain"/>
</dbReference>
<dbReference type="AlphaFoldDB" id="A0A327Q5N4"/>
<gene>
    <name evidence="3" type="ORF">LX64_04311</name>
</gene>
<feature type="domain" description="Thioredoxin" evidence="2">
    <location>
        <begin position="40"/>
        <end position="175"/>
    </location>
</feature>
<proteinExistence type="predicted"/>
<keyword evidence="4" id="KW-1185">Reference proteome</keyword>